<dbReference type="InterPro" id="IPR028082">
    <property type="entry name" value="Peripla_BP_I"/>
</dbReference>
<feature type="domain" description="HTH luxR-type" evidence="3">
    <location>
        <begin position="120"/>
        <end position="185"/>
    </location>
</feature>
<evidence type="ECO:0000256" key="2">
    <source>
        <dbReference type="ARBA" id="ARBA00022729"/>
    </source>
</evidence>
<dbReference type="CDD" id="cd06268">
    <property type="entry name" value="PBP1_ABC_transporter_LIVBP-like"/>
    <property type="match status" value="1"/>
</dbReference>
<dbReference type="Pfam" id="PF13458">
    <property type="entry name" value="Peripla_BP_6"/>
    <property type="match status" value="1"/>
</dbReference>
<dbReference type="InterPro" id="IPR000792">
    <property type="entry name" value="Tscrpt_reg_LuxR_C"/>
</dbReference>
<dbReference type="Gene3D" id="1.10.10.10">
    <property type="entry name" value="Winged helix-like DNA-binding domain superfamily/Winged helix DNA-binding domain"/>
    <property type="match status" value="1"/>
</dbReference>
<dbReference type="Gene3D" id="3.40.50.2300">
    <property type="match status" value="2"/>
</dbReference>
<gene>
    <name evidence="4" type="ORF">NCCP602_33480</name>
</gene>
<dbReference type="InterPro" id="IPR016032">
    <property type="entry name" value="Sig_transdc_resp-reg_C-effctor"/>
</dbReference>
<dbReference type="PANTHER" id="PTHR30483">
    <property type="entry name" value="LEUCINE-SPECIFIC-BINDING PROTEIN"/>
    <property type="match status" value="1"/>
</dbReference>
<organism evidence="4 5">
    <name type="scientific">Brevibacterium metallidurans</name>
    <dbReference type="NCBI Taxonomy" id="1482676"/>
    <lineage>
        <taxon>Bacteria</taxon>
        <taxon>Bacillati</taxon>
        <taxon>Actinomycetota</taxon>
        <taxon>Actinomycetes</taxon>
        <taxon>Micrococcales</taxon>
        <taxon>Brevibacteriaceae</taxon>
        <taxon>Brevibacterium</taxon>
    </lineage>
</organism>
<dbReference type="Proteomes" id="UP001498238">
    <property type="component" value="Unassembled WGS sequence"/>
</dbReference>
<protein>
    <recommendedName>
        <fullName evidence="3">HTH luxR-type domain-containing protein</fullName>
    </recommendedName>
</protein>
<evidence type="ECO:0000313" key="4">
    <source>
        <dbReference type="EMBL" id="GAA0037386.1"/>
    </source>
</evidence>
<reference evidence="4 5" key="1">
    <citation type="submission" date="2024-01" db="EMBL/GenBank/DDBJ databases">
        <title>Characterization of antibiotic resistant novel bacterial strains and their environmental applications.</title>
        <authorList>
            <person name="Manzoor S."/>
            <person name="Abbas S."/>
            <person name="Arshad M."/>
            <person name="Ahmed I."/>
        </authorList>
    </citation>
    <scope>NUCLEOTIDE SEQUENCE [LARGE SCALE GENOMIC DNA]</scope>
    <source>
        <strain evidence="4 5">NCCP-602</strain>
    </source>
</reference>
<dbReference type="PROSITE" id="PS00622">
    <property type="entry name" value="HTH_LUXR_1"/>
    <property type="match status" value="1"/>
</dbReference>
<keyword evidence="5" id="KW-1185">Reference proteome</keyword>
<dbReference type="SUPFAM" id="SSF53822">
    <property type="entry name" value="Periplasmic binding protein-like I"/>
    <property type="match status" value="1"/>
</dbReference>
<comment type="similarity">
    <text evidence="1">Belongs to the leucine-binding protein family.</text>
</comment>
<keyword evidence="2" id="KW-0732">Signal</keyword>
<dbReference type="InterPro" id="IPR028081">
    <property type="entry name" value="Leu-bd"/>
</dbReference>
<dbReference type="InterPro" id="IPR036388">
    <property type="entry name" value="WH-like_DNA-bd_sf"/>
</dbReference>
<dbReference type="SUPFAM" id="SSF46894">
    <property type="entry name" value="C-terminal effector domain of the bipartite response regulators"/>
    <property type="match status" value="1"/>
</dbReference>
<dbReference type="EMBL" id="BAAAAF010000025">
    <property type="protein sequence ID" value="GAA0037386.1"/>
    <property type="molecule type" value="Genomic_DNA"/>
</dbReference>
<proteinExistence type="inferred from homology"/>
<accession>A0ABN0SSH0</accession>
<dbReference type="CDD" id="cd06170">
    <property type="entry name" value="LuxR_C_like"/>
    <property type="match status" value="1"/>
</dbReference>
<dbReference type="InterPro" id="IPR051010">
    <property type="entry name" value="BCAA_transport"/>
</dbReference>
<evidence type="ECO:0000256" key="1">
    <source>
        <dbReference type="ARBA" id="ARBA00010062"/>
    </source>
</evidence>
<name>A0ABN0SSH0_9MICO</name>
<evidence type="ECO:0000313" key="5">
    <source>
        <dbReference type="Proteomes" id="UP001498238"/>
    </source>
</evidence>
<dbReference type="PROSITE" id="PS50043">
    <property type="entry name" value="HTH_LUXR_2"/>
    <property type="match status" value="1"/>
</dbReference>
<comment type="caution">
    <text evidence="4">The sequence shown here is derived from an EMBL/GenBank/DDBJ whole genome shotgun (WGS) entry which is preliminary data.</text>
</comment>
<evidence type="ECO:0000259" key="3">
    <source>
        <dbReference type="PROSITE" id="PS50043"/>
    </source>
</evidence>
<sequence>MAEMSITSHRRESFDGSEQSLLRSSAIVLPDGEIVEAGSGDSGHALRLPPDLIELALGAIRERITHSTFIWTSSLGEAGTIEGGPPLRTQASSFRGIWRVSISKVVEGSMPAARIEAGPYRYPPYGLSVREIELITLIAAGMTNGEIADALQLSARTVTTHLANIMGKLSVANRTEIAATAFTEGLLSLPLYIDDAKLRALDIARIFRSRGHRDLLLPGSTRTRPRSGLLTVGALVPREGRASPDAIEMARGAQLAVEEINRRNGVHGRLVRLQTVDVDVDDLASVRHGVHSLLSSGVAAITSGYLRHQMEAMEMSSAEGMPFLHSSASSSLEQIAAGDRQRHQHVFQCCPTDTAYAPTFVRYMTKLRDDPDWSPQSNRLVIVQQRDWDFVDYGVREAETLAGQQGWDLQIIEATGSSEDTAVWARTATEAVGLTPAAIMLASYFVEEHTQFFTAVDQMRSRALRYAVYAPSLPEYRRRLGDACEGLLWATTTGTYSDDLGQSFAQKYQERFRTVPGRSHAGIAYDRINLLSDAWLRADDPWDFAEVAGRLKESRYRGVNGAYSFGTPGQGTLALQPEPGSPRERGILSADPSLAQAHTIFQIRDGRNLLVSPDLYAVSRFIVPDWSR</sequence>
<dbReference type="PANTHER" id="PTHR30483:SF6">
    <property type="entry name" value="PERIPLASMIC BINDING PROTEIN OF ABC TRANSPORTER FOR NATURAL AMINO ACIDS"/>
    <property type="match status" value="1"/>
</dbReference>
<dbReference type="PRINTS" id="PR00038">
    <property type="entry name" value="HTHLUXR"/>
</dbReference>
<dbReference type="Pfam" id="PF00196">
    <property type="entry name" value="GerE"/>
    <property type="match status" value="1"/>
</dbReference>
<dbReference type="SMART" id="SM00421">
    <property type="entry name" value="HTH_LUXR"/>
    <property type="match status" value="1"/>
</dbReference>